<dbReference type="EMBL" id="JABAHZ010000010">
    <property type="protein sequence ID" value="NLR82584.1"/>
    <property type="molecule type" value="Genomic_DNA"/>
</dbReference>
<comment type="subcellular location">
    <subcellularLocation>
        <location evidence="1">Membrane</location>
    </subcellularLocation>
</comment>
<sequence>MIMKVIITGATGMVGEGVLLECLSHPDITQILLVSRKTYGLQHPKLQECLVPDFMQLEDHVTQLTGYDACFYCAGISSNGMNEVAYTFITYDVTLHFARRLAAIQPNMIFEYVSGSHTDSSEQGRIMWARVKGKTENALTKLPFKEIYHIRPGFMQPTPGQKNIKRYYRMIGHLYPLLRRLFPNQVSTMQEVGLAMILAAVKGYSRPILEVKDIKLLARG</sequence>
<evidence type="ECO:0000313" key="4">
    <source>
        <dbReference type="Proteomes" id="UP000552864"/>
    </source>
</evidence>
<accession>A0A847SQJ5</accession>
<dbReference type="PANTHER" id="PTHR14097:SF8">
    <property type="entry name" value="NAD(P)-BINDING DOMAIN-CONTAINING PROTEIN"/>
    <property type="match status" value="1"/>
</dbReference>
<dbReference type="InterPro" id="IPR001509">
    <property type="entry name" value="Epimerase_deHydtase"/>
</dbReference>
<gene>
    <name evidence="3" type="ORF">HGH91_28460</name>
</gene>
<evidence type="ECO:0000259" key="2">
    <source>
        <dbReference type="Pfam" id="PF01370"/>
    </source>
</evidence>
<proteinExistence type="predicted"/>
<dbReference type="GO" id="GO:0016020">
    <property type="term" value="C:membrane"/>
    <property type="evidence" value="ECO:0007669"/>
    <property type="project" value="UniProtKB-SubCell"/>
</dbReference>
<keyword evidence="4" id="KW-1185">Reference proteome</keyword>
<dbReference type="InterPro" id="IPR036291">
    <property type="entry name" value="NAD(P)-bd_dom_sf"/>
</dbReference>
<name>A0A847SQJ5_9BACT</name>
<reference evidence="3 4" key="1">
    <citation type="submission" date="2020-04" db="EMBL/GenBank/DDBJ databases">
        <authorList>
            <person name="Yin C."/>
        </authorList>
    </citation>
    <scope>NUCLEOTIDE SEQUENCE [LARGE SCALE GENOMIC DNA]</scope>
    <source>
        <strain evidence="3 4">Ak56</strain>
    </source>
</reference>
<dbReference type="Pfam" id="PF01370">
    <property type="entry name" value="Epimerase"/>
    <property type="match status" value="1"/>
</dbReference>
<dbReference type="SUPFAM" id="SSF51735">
    <property type="entry name" value="NAD(P)-binding Rossmann-fold domains"/>
    <property type="match status" value="1"/>
</dbReference>
<evidence type="ECO:0000313" key="3">
    <source>
        <dbReference type="EMBL" id="NLR82584.1"/>
    </source>
</evidence>
<dbReference type="Gene3D" id="3.40.50.720">
    <property type="entry name" value="NAD(P)-binding Rossmann-like Domain"/>
    <property type="match status" value="1"/>
</dbReference>
<comment type="caution">
    <text evidence="3">The sequence shown here is derived from an EMBL/GenBank/DDBJ whole genome shotgun (WGS) entry which is preliminary data.</text>
</comment>
<protein>
    <submittedName>
        <fullName evidence="3">NAD-dependent epimerase/dehydratase family protein</fullName>
    </submittedName>
</protein>
<organism evidence="3 4">
    <name type="scientific">Chitinophaga eiseniae</name>
    <dbReference type="NCBI Taxonomy" id="634771"/>
    <lineage>
        <taxon>Bacteria</taxon>
        <taxon>Pseudomonadati</taxon>
        <taxon>Bacteroidota</taxon>
        <taxon>Chitinophagia</taxon>
        <taxon>Chitinophagales</taxon>
        <taxon>Chitinophagaceae</taxon>
        <taxon>Chitinophaga</taxon>
    </lineage>
</organism>
<feature type="domain" description="NAD-dependent epimerase/dehydratase" evidence="2">
    <location>
        <begin position="5"/>
        <end position="102"/>
    </location>
</feature>
<evidence type="ECO:0000256" key="1">
    <source>
        <dbReference type="ARBA" id="ARBA00004370"/>
    </source>
</evidence>
<dbReference type="PANTHER" id="PTHR14097">
    <property type="entry name" value="OXIDOREDUCTASE HTATIP2"/>
    <property type="match status" value="1"/>
</dbReference>
<dbReference type="AlphaFoldDB" id="A0A847SQJ5"/>
<dbReference type="Proteomes" id="UP000552864">
    <property type="component" value="Unassembled WGS sequence"/>
</dbReference>